<dbReference type="AlphaFoldDB" id="A0A852V474"/>
<evidence type="ECO:0000313" key="2">
    <source>
        <dbReference type="Proteomes" id="UP000576393"/>
    </source>
</evidence>
<sequence>MTTTTVAALPVFTRDALADAATLLADRGWLAATDATDAADLVADAVASREVYLCDACAARITDCLTGGEIAICDHCAA</sequence>
<gene>
    <name evidence="1" type="ORF">HDA43_006869</name>
</gene>
<reference evidence="1 2" key="1">
    <citation type="submission" date="2020-07" db="EMBL/GenBank/DDBJ databases">
        <title>Sequencing the genomes of 1000 actinobacteria strains.</title>
        <authorList>
            <person name="Klenk H.-P."/>
        </authorList>
    </citation>
    <scope>NUCLEOTIDE SEQUENCE [LARGE SCALE GENOMIC DNA]</scope>
    <source>
        <strain evidence="1 2">DSM 45763</strain>
    </source>
</reference>
<accession>A0A852V474</accession>
<dbReference type="EMBL" id="JACCCO010000004">
    <property type="protein sequence ID" value="NYF44627.1"/>
    <property type="molecule type" value="Genomic_DNA"/>
</dbReference>
<evidence type="ECO:0000313" key="1">
    <source>
        <dbReference type="EMBL" id="NYF44627.1"/>
    </source>
</evidence>
<organism evidence="1 2">
    <name type="scientific">Streptosporangium sandarakinum</name>
    <dbReference type="NCBI Taxonomy" id="1260955"/>
    <lineage>
        <taxon>Bacteria</taxon>
        <taxon>Bacillati</taxon>
        <taxon>Actinomycetota</taxon>
        <taxon>Actinomycetes</taxon>
        <taxon>Streptosporangiales</taxon>
        <taxon>Streptosporangiaceae</taxon>
        <taxon>Streptosporangium</taxon>
    </lineage>
</organism>
<name>A0A852V474_9ACTN</name>
<dbReference type="RefSeq" id="WP_179829098.1">
    <property type="nucleotide sequence ID" value="NZ_JACCCO010000004.1"/>
</dbReference>
<keyword evidence="2" id="KW-1185">Reference proteome</keyword>
<comment type="caution">
    <text evidence="1">The sequence shown here is derived from an EMBL/GenBank/DDBJ whole genome shotgun (WGS) entry which is preliminary data.</text>
</comment>
<proteinExistence type="predicted"/>
<protein>
    <submittedName>
        <fullName evidence="1">Uncharacterized protein</fullName>
    </submittedName>
</protein>
<dbReference type="Proteomes" id="UP000576393">
    <property type="component" value="Unassembled WGS sequence"/>
</dbReference>